<accession>A0A195CMB9</accession>
<gene>
    <name evidence="1" type="ORF">ALC62_07848</name>
</gene>
<reference evidence="1 2" key="1">
    <citation type="submission" date="2016-03" db="EMBL/GenBank/DDBJ databases">
        <title>Cyphomyrmex costatus WGS genome.</title>
        <authorList>
            <person name="Nygaard S."/>
            <person name="Hu H."/>
            <person name="Boomsma J."/>
            <person name="Zhang G."/>
        </authorList>
    </citation>
    <scope>NUCLEOTIDE SEQUENCE [LARGE SCALE GENOMIC DNA]</scope>
    <source>
        <strain evidence="1">MS0001</strain>
        <tissue evidence="1">Whole body</tissue>
    </source>
</reference>
<evidence type="ECO:0000313" key="1">
    <source>
        <dbReference type="EMBL" id="KYN01229.1"/>
    </source>
</evidence>
<protein>
    <submittedName>
        <fullName evidence="1">Uncharacterized protein</fullName>
    </submittedName>
</protein>
<name>A0A195CMB9_9HYME</name>
<dbReference type="Proteomes" id="UP000078542">
    <property type="component" value="Unassembled WGS sequence"/>
</dbReference>
<sequence length="198" mass="22065">MTITEKKEEERKEADRGWLMAVSGSSKQLPIRRVEQEMKEEDLRGWTCKGADWELRKPNVRSSRFALCCLPALEPNSVEATISDKARNDLAATDPRRDETGDKNRNWDCYGTGTTTNTNELFLPTSSAPPCILRASILDRPWERFSANNGTPLSSSAAYRGLLLGLGVRENSSGHNGFANLSVWPLRLSYKGSTKRAS</sequence>
<keyword evidence="2" id="KW-1185">Reference proteome</keyword>
<proteinExistence type="predicted"/>
<dbReference type="AlphaFoldDB" id="A0A195CMB9"/>
<evidence type="ECO:0000313" key="2">
    <source>
        <dbReference type="Proteomes" id="UP000078542"/>
    </source>
</evidence>
<organism evidence="1 2">
    <name type="scientific">Cyphomyrmex costatus</name>
    <dbReference type="NCBI Taxonomy" id="456900"/>
    <lineage>
        <taxon>Eukaryota</taxon>
        <taxon>Metazoa</taxon>
        <taxon>Ecdysozoa</taxon>
        <taxon>Arthropoda</taxon>
        <taxon>Hexapoda</taxon>
        <taxon>Insecta</taxon>
        <taxon>Pterygota</taxon>
        <taxon>Neoptera</taxon>
        <taxon>Endopterygota</taxon>
        <taxon>Hymenoptera</taxon>
        <taxon>Apocrita</taxon>
        <taxon>Aculeata</taxon>
        <taxon>Formicoidea</taxon>
        <taxon>Formicidae</taxon>
        <taxon>Myrmicinae</taxon>
        <taxon>Cyphomyrmex</taxon>
    </lineage>
</organism>
<dbReference type="EMBL" id="KQ977622">
    <property type="protein sequence ID" value="KYN01229.1"/>
    <property type="molecule type" value="Genomic_DNA"/>
</dbReference>